<feature type="binding site" evidence="11">
    <location>
        <position position="119"/>
    </location>
    <ligand>
        <name>ATP</name>
        <dbReference type="ChEBI" id="CHEBI:30616"/>
    </ligand>
</feature>
<dbReference type="GO" id="GO:0009423">
    <property type="term" value="P:chorismate biosynthetic process"/>
    <property type="evidence" value="ECO:0007669"/>
    <property type="project" value="UniProtKB-UniRule"/>
</dbReference>
<keyword evidence="11" id="KW-0479">Metal-binding</keyword>
<comment type="pathway">
    <text evidence="1 11">Metabolic intermediate biosynthesis; chorismate biosynthesis; chorismate from D-erythrose 4-phosphate and phosphoenolpyruvate: step 5/7.</text>
</comment>
<dbReference type="PRINTS" id="PR01100">
    <property type="entry name" value="SHIKIMTKNASE"/>
</dbReference>
<dbReference type="HAMAP" id="MF_00109">
    <property type="entry name" value="Shikimate_kinase"/>
    <property type="match status" value="1"/>
</dbReference>
<comment type="similarity">
    <text evidence="2 11">Belongs to the shikimate kinase family.</text>
</comment>
<dbReference type="Gene3D" id="3.40.50.300">
    <property type="entry name" value="P-loop containing nucleotide triphosphate hydrolases"/>
    <property type="match status" value="1"/>
</dbReference>
<keyword evidence="7 11" id="KW-0418">Kinase</keyword>
<evidence type="ECO:0000256" key="10">
    <source>
        <dbReference type="ARBA" id="ARBA00048567"/>
    </source>
</evidence>
<evidence type="ECO:0000256" key="6">
    <source>
        <dbReference type="ARBA" id="ARBA00022741"/>
    </source>
</evidence>
<protein>
    <recommendedName>
        <fullName evidence="3 11">Shikimate kinase</fullName>
        <shortName evidence="11">SK</shortName>
        <ecNumber evidence="3 11">2.7.1.71</ecNumber>
    </recommendedName>
</protein>
<dbReference type="Proteomes" id="UP000182589">
    <property type="component" value="Unassembled WGS sequence"/>
</dbReference>
<feature type="binding site" evidence="11">
    <location>
        <position position="139"/>
    </location>
    <ligand>
        <name>substrate</name>
    </ligand>
</feature>
<evidence type="ECO:0000256" key="4">
    <source>
        <dbReference type="ARBA" id="ARBA00022605"/>
    </source>
</evidence>
<feature type="binding site" evidence="11">
    <location>
        <position position="15"/>
    </location>
    <ligand>
        <name>Mg(2+)</name>
        <dbReference type="ChEBI" id="CHEBI:18420"/>
    </ligand>
</feature>
<evidence type="ECO:0000256" key="9">
    <source>
        <dbReference type="ARBA" id="ARBA00023141"/>
    </source>
</evidence>
<keyword evidence="6 11" id="KW-0547">Nucleotide-binding</keyword>
<keyword evidence="9 11" id="KW-0057">Aromatic amino acid biosynthesis</keyword>
<feature type="binding site" evidence="11">
    <location>
        <position position="33"/>
    </location>
    <ligand>
        <name>substrate</name>
    </ligand>
</feature>
<dbReference type="GO" id="GO:0000287">
    <property type="term" value="F:magnesium ion binding"/>
    <property type="evidence" value="ECO:0007669"/>
    <property type="project" value="UniProtKB-UniRule"/>
</dbReference>
<evidence type="ECO:0000256" key="3">
    <source>
        <dbReference type="ARBA" id="ARBA00012154"/>
    </source>
</evidence>
<keyword evidence="13" id="KW-1185">Reference proteome</keyword>
<organism evidence="12 13">
    <name type="scientific">Alicyclobacillus hesperidum</name>
    <dbReference type="NCBI Taxonomy" id="89784"/>
    <lineage>
        <taxon>Bacteria</taxon>
        <taxon>Bacillati</taxon>
        <taxon>Bacillota</taxon>
        <taxon>Bacilli</taxon>
        <taxon>Bacillales</taxon>
        <taxon>Alicyclobacillaceae</taxon>
        <taxon>Alicyclobacillus</taxon>
    </lineage>
</organism>
<dbReference type="EMBL" id="FNOJ01000005">
    <property type="protein sequence ID" value="SDW39409.1"/>
    <property type="molecule type" value="Genomic_DNA"/>
</dbReference>
<keyword evidence="4 11" id="KW-0028">Amino-acid biosynthesis</keyword>
<dbReference type="UniPathway" id="UPA00053">
    <property type="reaction ID" value="UER00088"/>
</dbReference>
<dbReference type="InterPro" id="IPR031322">
    <property type="entry name" value="Shikimate/glucono_kinase"/>
</dbReference>
<proteinExistence type="inferred from homology"/>
<comment type="caution">
    <text evidence="11">Lacks conserved residue(s) required for the propagation of feature annotation.</text>
</comment>
<dbReference type="InterPro" id="IPR023000">
    <property type="entry name" value="Shikimate_kinase_CS"/>
</dbReference>
<dbReference type="AlphaFoldDB" id="A0A1H2T805"/>
<comment type="subcellular location">
    <subcellularLocation>
        <location evidence="11">Cytoplasm</location>
    </subcellularLocation>
</comment>
<dbReference type="GO" id="GO:0009073">
    <property type="term" value="P:aromatic amino acid family biosynthetic process"/>
    <property type="evidence" value="ECO:0007669"/>
    <property type="project" value="UniProtKB-KW"/>
</dbReference>
<comment type="cofactor">
    <cofactor evidence="11">
        <name>Mg(2+)</name>
        <dbReference type="ChEBI" id="CHEBI:18420"/>
    </cofactor>
    <text evidence="11">Binds 1 Mg(2+) ion per subunit.</text>
</comment>
<gene>
    <name evidence="11" type="primary">aroK</name>
    <name evidence="12" type="ORF">SAMN04489725_10595</name>
</gene>
<reference evidence="13" key="1">
    <citation type="submission" date="2016-10" db="EMBL/GenBank/DDBJ databases">
        <authorList>
            <person name="Varghese N."/>
        </authorList>
    </citation>
    <scope>NUCLEOTIDE SEQUENCE [LARGE SCALE GENOMIC DNA]</scope>
    <source>
        <strain evidence="13">DSM 12489</strain>
    </source>
</reference>
<comment type="catalytic activity">
    <reaction evidence="10 11">
        <text>shikimate + ATP = 3-phosphoshikimate + ADP + H(+)</text>
        <dbReference type="Rhea" id="RHEA:13121"/>
        <dbReference type="ChEBI" id="CHEBI:15378"/>
        <dbReference type="ChEBI" id="CHEBI:30616"/>
        <dbReference type="ChEBI" id="CHEBI:36208"/>
        <dbReference type="ChEBI" id="CHEBI:145989"/>
        <dbReference type="ChEBI" id="CHEBI:456216"/>
        <dbReference type="EC" id="2.7.1.71"/>
    </reaction>
</comment>
<comment type="subunit">
    <text evidence="11">Monomer.</text>
</comment>
<dbReference type="GO" id="GO:0005829">
    <property type="term" value="C:cytosol"/>
    <property type="evidence" value="ECO:0007669"/>
    <property type="project" value="TreeGrafter"/>
</dbReference>
<dbReference type="InterPro" id="IPR027417">
    <property type="entry name" value="P-loop_NTPase"/>
</dbReference>
<comment type="function">
    <text evidence="11">Catalyzes the specific phosphorylation of the 3-hydroxyl group of shikimic acid using ATP as a cosubstrate.</text>
</comment>
<evidence type="ECO:0000256" key="5">
    <source>
        <dbReference type="ARBA" id="ARBA00022679"/>
    </source>
</evidence>
<feature type="binding site" evidence="11">
    <location>
        <position position="80"/>
    </location>
    <ligand>
        <name>substrate</name>
    </ligand>
</feature>
<dbReference type="PANTHER" id="PTHR21087">
    <property type="entry name" value="SHIKIMATE KINASE"/>
    <property type="match status" value="1"/>
</dbReference>
<evidence type="ECO:0000256" key="2">
    <source>
        <dbReference type="ARBA" id="ARBA00006997"/>
    </source>
</evidence>
<dbReference type="PANTHER" id="PTHR21087:SF16">
    <property type="entry name" value="SHIKIMATE KINASE 1, CHLOROPLASTIC"/>
    <property type="match status" value="1"/>
</dbReference>
<dbReference type="SUPFAM" id="SSF52540">
    <property type="entry name" value="P-loop containing nucleoside triphosphate hydrolases"/>
    <property type="match status" value="1"/>
</dbReference>
<keyword evidence="11" id="KW-0460">Magnesium</keyword>
<dbReference type="GO" id="GO:0005524">
    <property type="term" value="F:ATP binding"/>
    <property type="evidence" value="ECO:0007669"/>
    <property type="project" value="UniProtKB-UniRule"/>
</dbReference>
<name>A0A1H2T805_9BACL</name>
<feature type="binding site" evidence="11">
    <location>
        <begin position="11"/>
        <end position="16"/>
    </location>
    <ligand>
        <name>ATP</name>
        <dbReference type="ChEBI" id="CHEBI:30616"/>
    </ligand>
</feature>
<evidence type="ECO:0000256" key="1">
    <source>
        <dbReference type="ARBA" id="ARBA00004842"/>
    </source>
</evidence>
<evidence type="ECO:0000256" key="8">
    <source>
        <dbReference type="ARBA" id="ARBA00022840"/>
    </source>
</evidence>
<evidence type="ECO:0000256" key="11">
    <source>
        <dbReference type="HAMAP-Rule" id="MF_00109"/>
    </source>
</evidence>
<keyword evidence="8 11" id="KW-0067">ATP-binding</keyword>
<dbReference type="PROSITE" id="PS01128">
    <property type="entry name" value="SHIKIMATE_KINASE"/>
    <property type="match status" value="1"/>
</dbReference>
<evidence type="ECO:0000256" key="7">
    <source>
        <dbReference type="ARBA" id="ARBA00022777"/>
    </source>
</evidence>
<accession>A0A1H2T805</accession>
<evidence type="ECO:0000313" key="12">
    <source>
        <dbReference type="EMBL" id="SDW39409.1"/>
    </source>
</evidence>
<dbReference type="EC" id="2.7.1.71" evidence="3 11"/>
<dbReference type="STRING" id="89784.SAMN04489725_10595"/>
<dbReference type="GO" id="GO:0008652">
    <property type="term" value="P:amino acid biosynthetic process"/>
    <property type="evidence" value="ECO:0007669"/>
    <property type="project" value="UniProtKB-KW"/>
</dbReference>
<keyword evidence="11" id="KW-0963">Cytoplasm</keyword>
<dbReference type="RefSeq" id="WP_074692545.1">
    <property type="nucleotide sequence ID" value="NZ_FNOJ01000005.1"/>
</dbReference>
<feature type="binding site" evidence="11">
    <location>
        <position position="57"/>
    </location>
    <ligand>
        <name>substrate</name>
    </ligand>
</feature>
<evidence type="ECO:0000313" key="13">
    <source>
        <dbReference type="Proteomes" id="UP000182589"/>
    </source>
</evidence>
<dbReference type="Pfam" id="PF01202">
    <property type="entry name" value="SKI"/>
    <property type="match status" value="1"/>
</dbReference>
<dbReference type="CDD" id="cd00464">
    <property type="entry name" value="SK"/>
    <property type="match status" value="1"/>
</dbReference>
<keyword evidence="5 11" id="KW-0808">Transferase</keyword>
<dbReference type="GO" id="GO:0004765">
    <property type="term" value="F:shikimate kinase activity"/>
    <property type="evidence" value="ECO:0007669"/>
    <property type="project" value="UniProtKB-UniRule"/>
</dbReference>
<sequence length="172" mass="18984">MQRLALIGFMASGKSTVGEVVATRLDVPFVDLDRYVETKTGMTIPDIFVTLGEQRFRAIESEALRAIGRDMQCVVLATGGGAIVHPANRELLKASFTTVYLRAKPETILDRLKNAATQRPLLQVGGDPVQRVRDLLMQRQSWYEDVASWIVDVDHGSVEEIAQSVIETAIGE</sequence>
<dbReference type="InterPro" id="IPR000623">
    <property type="entry name" value="Shikimate_kinase/TSH1"/>
</dbReference>